<keyword evidence="2" id="KW-1185">Reference proteome</keyword>
<evidence type="ECO:0000313" key="2">
    <source>
        <dbReference type="Proteomes" id="UP000708208"/>
    </source>
</evidence>
<sequence>MKAGKTSEISGVSPAHLALLRTALGAFHGKLNVRLNPGETAESGSEVLEELGAHGIEFPDDSLKGDLFLFWEWADSLLTPHKKLE</sequence>
<dbReference type="Proteomes" id="UP000708208">
    <property type="component" value="Unassembled WGS sequence"/>
</dbReference>
<dbReference type="EMBL" id="CAJVCH010529353">
    <property type="protein sequence ID" value="CAG7823402.1"/>
    <property type="molecule type" value="Genomic_DNA"/>
</dbReference>
<protein>
    <submittedName>
        <fullName evidence="1">Uncharacterized protein</fullName>
    </submittedName>
</protein>
<proteinExistence type="predicted"/>
<gene>
    <name evidence="1" type="ORF">AFUS01_LOCUS33621</name>
</gene>
<comment type="caution">
    <text evidence="1">The sequence shown here is derived from an EMBL/GenBank/DDBJ whole genome shotgun (WGS) entry which is preliminary data.</text>
</comment>
<name>A0A8J2L0D1_9HEXA</name>
<reference evidence="1" key="1">
    <citation type="submission" date="2021-06" db="EMBL/GenBank/DDBJ databases">
        <authorList>
            <person name="Hodson N. C."/>
            <person name="Mongue J. A."/>
            <person name="Jaron S. K."/>
        </authorList>
    </citation>
    <scope>NUCLEOTIDE SEQUENCE</scope>
</reference>
<dbReference type="AlphaFoldDB" id="A0A8J2L0D1"/>
<evidence type="ECO:0000313" key="1">
    <source>
        <dbReference type="EMBL" id="CAG7823402.1"/>
    </source>
</evidence>
<organism evidence="1 2">
    <name type="scientific">Allacma fusca</name>
    <dbReference type="NCBI Taxonomy" id="39272"/>
    <lineage>
        <taxon>Eukaryota</taxon>
        <taxon>Metazoa</taxon>
        <taxon>Ecdysozoa</taxon>
        <taxon>Arthropoda</taxon>
        <taxon>Hexapoda</taxon>
        <taxon>Collembola</taxon>
        <taxon>Symphypleona</taxon>
        <taxon>Sminthuridae</taxon>
        <taxon>Allacma</taxon>
    </lineage>
</organism>
<accession>A0A8J2L0D1</accession>